<dbReference type="Gene3D" id="3.90.76.10">
    <property type="entry name" value="Dipeptide-binding Protein, Domain 1"/>
    <property type="match status" value="1"/>
</dbReference>
<dbReference type="GO" id="GO:0015833">
    <property type="term" value="P:peptide transport"/>
    <property type="evidence" value="ECO:0007669"/>
    <property type="project" value="TreeGrafter"/>
</dbReference>
<dbReference type="Gene3D" id="3.10.105.10">
    <property type="entry name" value="Dipeptide-binding Protein, Domain 3"/>
    <property type="match status" value="1"/>
</dbReference>
<dbReference type="CDD" id="cd08498">
    <property type="entry name" value="PBP2_NikA_DppA_OppA_like_2"/>
    <property type="match status" value="1"/>
</dbReference>
<protein>
    <submittedName>
        <fullName evidence="7">ABC transporter substrate-binding protein</fullName>
    </submittedName>
</protein>
<dbReference type="PANTHER" id="PTHR30290:SF9">
    <property type="entry name" value="OLIGOPEPTIDE-BINDING PROTEIN APPA"/>
    <property type="match status" value="1"/>
</dbReference>
<keyword evidence="3" id="KW-0813">Transport</keyword>
<proteinExistence type="inferred from homology"/>
<dbReference type="InterPro" id="IPR000914">
    <property type="entry name" value="SBP_5_dom"/>
</dbReference>
<dbReference type="SUPFAM" id="SSF53850">
    <property type="entry name" value="Periplasmic binding protein-like II"/>
    <property type="match status" value="1"/>
</dbReference>
<evidence type="ECO:0000259" key="6">
    <source>
        <dbReference type="Pfam" id="PF00496"/>
    </source>
</evidence>
<reference evidence="7 8" key="1">
    <citation type="submission" date="2018-01" db="EMBL/GenBank/DDBJ databases">
        <title>The draft genome sequence of Cohaesibacter sp. H1304.</title>
        <authorList>
            <person name="Wang N.-N."/>
            <person name="Du Z.-J."/>
        </authorList>
    </citation>
    <scope>NUCLEOTIDE SEQUENCE [LARGE SCALE GENOMIC DNA]</scope>
    <source>
        <strain evidence="7 8">H1304</strain>
    </source>
</reference>
<gene>
    <name evidence="7" type="ORF">C0081_00390</name>
</gene>
<dbReference type="Gene3D" id="3.40.190.10">
    <property type="entry name" value="Periplasmic binding protein-like II"/>
    <property type="match status" value="1"/>
</dbReference>
<evidence type="ECO:0000256" key="3">
    <source>
        <dbReference type="ARBA" id="ARBA00022448"/>
    </source>
</evidence>
<name>A0A2N5XXS9_9HYPH</name>
<evidence type="ECO:0000256" key="2">
    <source>
        <dbReference type="ARBA" id="ARBA00005695"/>
    </source>
</evidence>
<dbReference type="OrthoDB" id="9803988at2"/>
<dbReference type="PIRSF" id="PIRSF002741">
    <property type="entry name" value="MppA"/>
    <property type="match status" value="1"/>
</dbReference>
<dbReference type="Pfam" id="PF00496">
    <property type="entry name" value="SBP_bac_5"/>
    <property type="match status" value="1"/>
</dbReference>
<dbReference type="Proteomes" id="UP000234881">
    <property type="component" value="Unassembled WGS sequence"/>
</dbReference>
<dbReference type="GO" id="GO:0043190">
    <property type="term" value="C:ATP-binding cassette (ABC) transporter complex"/>
    <property type="evidence" value="ECO:0007669"/>
    <property type="project" value="InterPro"/>
</dbReference>
<dbReference type="InterPro" id="IPR030678">
    <property type="entry name" value="Peptide/Ni-bd"/>
</dbReference>
<dbReference type="EMBL" id="PKUQ01000001">
    <property type="protein sequence ID" value="PLW79238.1"/>
    <property type="molecule type" value="Genomic_DNA"/>
</dbReference>
<evidence type="ECO:0000313" key="8">
    <source>
        <dbReference type="Proteomes" id="UP000234881"/>
    </source>
</evidence>
<feature type="domain" description="Solute-binding protein family 5" evidence="6">
    <location>
        <begin position="68"/>
        <end position="438"/>
    </location>
</feature>
<feature type="chain" id="PRO_5014878904" evidence="5">
    <location>
        <begin position="25"/>
        <end position="542"/>
    </location>
</feature>
<keyword evidence="4 5" id="KW-0732">Signal</keyword>
<evidence type="ECO:0000313" key="7">
    <source>
        <dbReference type="EMBL" id="PLW79238.1"/>
    </source>
</evidence>
<comment type="caution">
    <text evidence="7">The sequence shown here is derived from an EMBL/GenBank/DDBJ whole genome shotgun (WGS) entry which is preliminary data.</text>
</comment>
<evidence type="ECO:0000256" key="4">
    <source>
        <dbReference type="ARBA" id="ARBA00022729"/>
    </source>
</evidence>
<accession>A0A2N5XXS9</accession>
<keyword evidence="8" id="KW-1185">Reference proteome</keyword>
<dbReference type="AlphaFoldDB" id="A0A2N5XXS9"/>
<dbReference type="RefSeq" id="WP_101532320.1">
    <property type="nucleotide sequence ID" value="NZ_PKUQ01000001.1"/>
</dbReference>
<organism evidence="7 8">
    <name type="scientific">Cohaesibacter celericrescens</name>
    <dbReference type="NCBI Taxonomy" id="2067669"/>
    <lineage>
        <taxon>Bacteria</taxon>
        <taxon>Pseudomonadati</taxon>
        <taxon>Pseudomonadota</taxon>
        <taxon>Alphaproteobacteria</taxon>
        <taxon>Hyphomicrobiales</taxon>
        <taxon>Cohaesibacteraceae</taxon>
    </lineage>
</organism>
<sequence length="542" mass="59992">MKKSILKRASLALALVASPTVIHAETLRFAAQGDVVSMDPYVVEEVFTSGFLGNVYEGLIRRAPDLSIQPALAESWELISPTHWRFHLRKGVKFHDGTPFTADDVVFSAERVRSGASDFKNRLAADTEVVAVDDHTVDFIGSKPNPILHYTWANWYIMSRQWAEANNVSAPQKGGEDESFATLHENGTGPFSLVKREPGVRTVLEANDDWWGAGSIPTNVTEVVYTPVPNAATRVAALLSNQLDVVFPIPVQDIARIDATPGAHIEAGPEVRTMYLTMNQWKDTLPGYSQEGKNPFKDQRVREAVYRAIDVEIIRKKIMRGRATPSALMVAPGVNGYSEDFKRYEYDPEKSKALLEEAGYPDGFSFTFQCSNNMYINDEAICLAVSNMLAKVGVDAKANVQSKPQYLKAILAPNMDFGMAMLGTTPASLDSHIALYSLHMCPRVSPDSALWALADQKKIVAGKSNFAGYCNPEIDRLANEILVTTDTGARNDLINKAWKITTDDVAYIPLHQSWGAWGVRDNVALKVRADNIFDWRYVTVSK</sequence>
<dbReference type="PANTHER" id="PTHR30290">
    <property type="entry name" value="PERIPLASMIC BINDING COMPONENT OF ABC TRANSPORTER"/>
    <property type="match status" value="1"/>
</dbReference>
<evidence type="ECO:0000256" key="1">
    <source>
        <dbReference type="ARBA" id="ARBA00004418"/>
    </source>
</evidence>
<feature type="signal peptide" evidence="5">
    <location>
        <begin position="1"/>
        <end position="24"/>
    </location>
</feature>
<comment type="similarity">
    <text evidence="2">Belongs to the bacterial solute-binding protein 5 family.</text>
</comment>
<dbReference type="GO" id="GO:1904680">
    <property type="term" value="F:peptide transmembrane transporter activity"/>
    <property type="evidence" value="ECO:0007669"/>
    <property type="project" value="TreeGrafter"/>
</dbReference>
<evidence type="ECO:0000256" key="5">
    <source>
        <dbReference type="SAM" id="SignalP"/>
    </source>
</evidence>
<dbReference type="GO" id="GO:0030288">
    <property type="term" value="C:outer membrane-bounded periplasmic space"/>
    <property type="evidence" value="ECO:0007669"/>
    <property type="project" value="UniProtKB-ARBA"/>
</dbReference>
<comment type="subcellular location">
    <subcellularLocation>
        <location evidence="1">Periplasm</location>
    </subcellularLocation>
</comment>
<dbReference type="InterPro" id="IPR039424">
    <property type="entry name" value="SBP_5"/>
</dbReference>